<feature type="chain" id="PRO_5002842337" evidence="1">
    <location>
        <begin position="28"/>
        <end position="722"/>
    </location>
</feature>
<keyword evidence="1" id="KW-0732">Signal</keyword>
<evidence type="ECO:0000256" key="1">
    <source>
        <dbReference type="SAM" id="SignalP"/>
    </source>
</evidence>
<reference evidence="2" key="1">
    <citation type="submission" date="2008-06" db="EMBL/GenBank/DDBJ databases">
        <authorList>
            <person name="Lorenzi H."/>
            <person name="Inman J."/>
            <person name="Miller J."/>
            <person name="Schobel S."/>
            <person name="Amedeo P."/>
            <person name="Caler E.V."/>
            <person name="da Silva J."/>
        </authorList>
    </citation>
    <scope>NUCLEOTIDE SEQUENCE [LARGE SCALE GENOMIC DNA]</scope>
    <source>
        <strain evidence="2">RN66</strain>
    </source>
</reference>
<gene>
    <name evidence="2" type="ORF">CMU_020280</name>
</gene>
<dbReference type="RefSeq" id="XP_002142633.1">
    <property type="nucleotide sequence ID" value="XM_002142597.1"/>
</dbReference>
<dbReference type="AlphaFoldDB" id="B6AJ47"/>
<dbReference type="OMA" id="WHTIELT"/>
<dbReference type="Proteomes" id="UP000001460">
    <property type="component" value="Unassembled WGS sequence"/>
</dbReference>
<dbReference type="GeneID" id="6997760"/>
<organism evidence="2 3">
    <name type="scientific">Cryptosporidium muris (strain RN66)</name>
    <dbReference type="NCBI Taxonomy" id="441375"/>
    <lineage>
        <taxon>Eukaryota</taxon>
        <taxon>Sar</taxon>
        <taxon>Alveolata</taxon>
        <taxon>Apicomplexa</taxon>
        <taxon>Conoidasida</taxon>
        <taxon>Coccidia</taxon>
        <taxon>Eucoccidiorida</taxon>
        <taxon>Eimeriorina</taxon>
        <taxon>Cryptosporidiidae</taxon>
        <taxon>Cryptosporidium</taxon>
    </lineage>
</organism>
<dbReference type="VEuPathDB" id="CryptoDB:CMU_020280"/>
<proteinExistence type="predicted"/>
<evidence type="ECO:0000313" key="3">
    <source>
        <dbReference type="Proteomes" id="UP000001460"/>
    </source>
</evidence>
<evidence type="ECO:0000313" key="2">
    <source>
        <dbReference type="EMBL" id="EEA08284.1"/>
    </source>
</evidence>
<feature type="signal peptide" evidence="1">
    <location>
        <begin position="1"/>
        <end position="27"/>
    </location>
</feature>
<accession>B6AJ47</accession>
<protein>
    <submittedName>
        <fullName evidence="2">Uncharacterized protein</fullName>
    </submittedName>
</protein>
<name>B6AJ47_CRYMR</name>
<keyword evidence="3" id="KW-1185">Reference proteome</keyword>
<sequence length="722" mass="83224">MGFAIYSRLSLFLLSFLFLSKSDYISSLYVEFICQCYCSISEYDISSGTPKVQSVEFLADVRPIILPISGSRGVANITNLQSMVRTNSGLIKEYRLGTVAIWNSDFDLSTFSSMDQPNDMVSIFNVLPIFDDIFLKVNKLNSSYLNSGSKPAIIFLKDYIDDETKIDNLEYNPRYQKKCQKVCERPNSTIQPLSYSKVEYVELTHGGRIFDQYPAKDKYLYNNLNLAIKDNLDFGKCNPSYLETKGIPTNWVDIYNNLRLEFARKQADEEFAKIYPILSVPVQRPLIIEFTESARNSFEESAYSRLITFQRYILSSGVKPISGFPNNVADFFEQQISPLFQFRAVLRAENSRWIVKEIYKGNPGDYGFSAEFLNIFLKEQEILSIESRQSDILESWANSFWTIDGTNTYTEPTDLPIIQDVERYSDENKLESWLRAKEKQIREFEGDIPVSLLQIFKGFRAVSNTQIPIAISGQFVVINEDDENKEQEKIPIKGVEEIHIVYYGMLTLNCFTSIDLSENNDFQFNNKIVFATFPDKVFLRTDVLNIKEVSIPNEIKRWHTIELTTGASNGIDIILTSSTHQFAQLLAKINPSIYLALFRDLRHMFMISNESTFMKNVCTIPTNKSLVELVYEDEESLIRSPVKLFNINSFGHISLGYVKFSDSDYFNYLTTLFSKCFGVVPPNSRIRIKEEFQRKIFTSDLVCAVDDDIQNYQLQVYSRINY</sequence>
<dbReference type="OrthoDB" id="337716at2759"/>
<dbReference type="EMBL" id="DS989738">
    <property type="protein sequence ID" value="EEA08284.1"/>
    <property type="molecule type" value="Genomic_DNA"/>
</dbReference>